<dbReference type="Gene3D" id="3.90.79.20">
    <property type="match status" value="1"/>
</dbReference>
<dbReference type="AlphaFoldDB" id="A0A4Q2EKI2"/>
<evidence type="ECO:0000256" key="1">
    <source>
        <dbReference type="ARBA" id="ARBA00001946"/>
    </source>
</evidence>
<keyword evidence="12" id="KW-1185">Reference proteome</keyword>
<evidence type="ECO:0000256" key="6">
    <source>
        <dbReference type="ARBA" id="ARBA00022801"/>
    </source>
</evidence>
<dbReference type="PANTHER" id="PTHR42904:SF6">
    <property type="entry name" value="NAD-CAPPED RNA HYDROLASE NUDT12"/>
    <property type="match status" value="1"/>
</dbReference>
<evidence type="ECO:0000256" key="5">
    <source>
        <dbReference type="ARBA" id="ARBA00022723"/>
    </source>
</evidence>
<comment type="similarity">
    <text evidence="3">Belongs to the Nudix hydrolase family. NudC subfamily.</text>
</comment>
<comment type="catalytic activity">
    <reaction evidence="9">
        <text>a 5'-end NAD(+)-phospho-ribonucleoside in mRNA + H2O = a 5'-end phospho-adenosine-phospho-ribonucleoside in mRNA + beta-nicotinamide D-ribonucleotide + 2 H(+)</text>
        <dbReference type="Rhea" id="RHEA:60876"/>
        <dbReference type="Rhea" id="RHEA-COMP:15698"/>
        <dbReference type="Rhea" id="RHEA-COMP:15719"/>
        <dbReference type="ChEBI" id="CHEBI:14649"/>
        <dbReference type="ChEBI" id="CHEBI:15377"/>
        <dbReference type="ChEBI" id="CHEBI:15378"/>
        <dbReference type="ChEBI" id="CHEBI:144029"/>
        <dbReference type="ChEBI" id="CHEBI:144051"/>
    </reaction>
    <physiologicalReaction direction="left-to-right" evidence="9">
        <dbReference type="Rhea" id="RHEA:60877"/>
    </physiologicalReaction>
</comment>
<evidence type="ECO:0000256" key="2">
    <source>
        <dbReference type="ARBA" id="ARBA00001947"/>
    </source>
</evidence>
<dbReference type="CDD" id="cd03429">
    <property type="entry name" value="NUDIX_NADH_pyrophosphatase_Nudt13"/>
    <property type="match status" value="1"/>
</dbReference>
<protein>
    <recommendedName>
        <fullName evidence="4">NAD(+) diphosphatase</fullName>
        <ecNumber evidence="4">3.6.1.22</ecNumber>
    </recommendedName>
</protein>
<comment type="cofactor">
    <cofactor evidence="2">
        <name>Zn(2+)</name>
        <dbReference type="ChEBI" id="CHEBI:29105"/>
    </cofactor>
</comment>
<evidence type="ECO:0000259" key="10">
    <source>
        <dbReference type="PROSITE" id="PS51462"/>
    </source>
</evidence>
<dbReference type="InterPro" id="IPR049734">
    <property type="entry name" value="NudC-like_C"/>
</dbReference>
<dbReference type="InterPro" id="IPR015376">
    <property type="entry name" value="Znr_NADH_PPase"/>
</dbReference>
<evidence type="ECO:0000256" key="8">
    <source>
        <dbReference type="ARBA" id="ARBA00023027"/>
    </source>
</evidence>
<dbReference type="InterPro" id="IPR000086">
    <property type="entry name" value="NUDIX_hydrolase_dom"/>
</dbReference>
<evidence type="ECO:0000256" key="9">
    <source>
        <dbReference type="ARBA" id="ARBA00023679"/>
    </source>
</evidence>
<dbReference type="Pfam" id="PF00293">
    <property type="entry name" value="NUDIX"/>
    <property type="match status" value="1"/>
</dbReference>
<keyword evidence="5" id="KW-0479">Metal-binding</keyword>
<dbReference type="GO" id="GO:0019677">
    <property type="term" value="P:NAD+ catabolic process"/>
    <property type="evidence" value="ECO:0007669"/>
    <property type="project" value="TreeGrafter"/>
</dbReference>
<dbReference type="SUPFAM" id="SSF55811">
    <property type="entry name" value="Nudix"/>
    <property type="match status" value="1"/>
</dbReference>
<keyword evidence="7" id="KW-0460">Magnesium</keyword>
<dbReference type="PROSITE" id="PS51462">
    <property type="entry name" value="NUDIX"/>
    <property type="match status" value="1"/>
</dbReference>
<proteinExistence type="inferred from homology"/>
<name>A0A4Q2EKI2_9ACTN</name>
<evidence type="ECO:0000313" key="11">
    <source>
        <dbReference type="EMBL" id="RXW33262.1"/>
    </source>
</evidence>
<dbReference type="PANTHER" id="PTHR42904">
    <property type="entry name" value="NUDIX HYDROLASE, NUDC SUBFAMILY"/>
    <property type="match status" value="1"/>
</dbReference>
<dbReference type="Pfam" id="PF09297">
    <property type="entry name" value="Zn_ribbon_NUD"/>
    <property type="match status" value="1"/>
</dbReference>
<evidence type="ECO:0000256" key="3">
    <source>
        <dbReference type="ARBA" id="ARBA00009595"/>
    </source>
</evidence>
<keyword evidence="8" id="KW-0520">NAD</keyword>
<feature type="domain" description="Nudix hydrolase" evidence="10">
    <location>
        <begin position="152"/>
        <end position="276"/>
    </location>
</feature>
<dbReference type="GO" id="GO:0046872">
    <property type="term" value="F:metal ion binding"/>
    <property type="evidence" value="ECO:0007669"/>
    <property type="project" value="UniProtKB-KW"/>
</dbReference>
<dbReference type="InterPro" id="IPR015797">
    <property type="entry name" value="NUDIX_hydrolase-like_dom_sf"/>
</dbReference>
<gene>
    <name evidence="11" type="ORF">C1706_00375</name>
</gene>
<dbReference type="EMBL" id="PPCV01000001">
    <property type="protein sequence ID" value="RXW33262.1"/>
    <property type="molecule type" value="Genomic_DNA"/>
</dbReference>
<dbReference type="GO" id="GO:0035529">
    <property type="term" value="F:NADH pyrophosphatase activity"/>
    <property type="evidence" value="ECO:0007669"/>
    <property type="project" value="TreeGrafter"/>
</dbReference>
<dbReference type="InterPro" id="IPR050241">
    <property type="entry name" value="NAD-cap_RNA_hydrolase_NudC"/>
</dbReference>
<dbReference type="EC" id="3.6.1.22" evidence="4"/>
<dbReference type="GO" id="GO:0005829">
    <property type="term" value="C:cytosol"/>
    <property type="evidence" value="ECO:0007669"/>
    <property type="project" value="TreeGrafter"/>
</dbReference>
<dbReference type="Gene3D" id="3.90.79.10">
    <property type="entry name" value="Nucleoside Triphosphate Pyrophosphohydrolase"/>
    <property type="match status" value="1"/>
</dbReference>
<evidence type="ECO:0000256" key="7">
    <source>
        <dbReference type="ARBA" id="ARBA00022842"/>
    </source>
</evidence>
<sequence>MGAMEPWVPDSGLDRLLEAREDPAWVAAQWAHPHARVLGVDARSGVSATPHHDGLRGIRPGGTFDPQHHYLVGAVDGDPWFAVEASADGLSSSLRELGGVLGETELDLAMSAVALVNWHREAGFCGRCGTATTVTSGGHERACPGCQAQWFPRIDPAVIVAVLDEQGRLLLGHHAGWEDTRVSILAGFVEAGESLEQAVRREIMEESAVTLSSLRYVGSQPWPFPRSLMLGFVAQARGQEVRPDGEEILWARFFAREEVSAEVAAGRLTLPMRTSIASRIIAAWRDGDLTLDPAATR</sequence>
<comment type="cofactor">
    <cofactor evidence="1">
        <name>Mg(2+)</name>
        <dbReference type="ChEBI" id="CHEBI:18420"/>
    </cofactor>
</comment>
<keyword evidence="6" id="KW-0378">Hydrolase</keyword>
<comment type="caution">
    <text evidence="11">The sequence shown here is derived from an EMBL/GenBank/DDBJ whole genome shotgun (WGS) entry which is preliminary data.</text>
</comment>
<accession>A0A4Q2EKI2</accession>
<dbReference type="GO" id="GO:0006742">
    <property type="term" value="P:NADP+ catabolic process"/>
    <property type="evidence" value="ECO:0007669"/>
    <property type="project" value="TreeGrafter"/>
</dbReference>
<organism evidence="11 12">
    <name type="scientific">Propioniciclava flava</name>
    <dbReference type="NCBI Taxonomy" id="2072026"/>
    <lineage>
        <taxon>Bacteria</taxon>
        <taxon>Bacillati</taxon>
        <taxon>Actinomycetota</taxon>
        <taxon>Actinomycetes</taxon>
        <taxon>Propionibacteriales</taxon>
        <taxon>Propionibacteriaceae</taxon>
        <taxon>Propioniciclava</taxon>
    </lineage>
</organism>
<evidence type="ECO:0000256" key="4">
    <source>
        <dbReference type="ARBA" id="ARBA00012381"/>
    </source>
</evidence>
<dbReference type="NCBIfam" id="NF001299">
    <property type="entry name" value="PRK00241.1"/>
    <property type="match status" value="1"/>
</dbReference>
<reference evidence="11 12" key="1">
    <citation type="submission" date="2018-01" db="EMBL/GenBank/DDBJ databases">
        <title>Lactibacter flavus gen. nov., sp. nov., a novel bacterium of the family Propionibacteriaceae isolated from raw milk and dairy products.</title>
        <authorList>
            <person name="Wenning M."/>
            <person name="Breitenwieser F."/>
            <person name="Huptas C."/>
            <person name="von Neubeck M."/>
            <person name="Busse H.-J."/>
            <person name="Scherer S."/>
        </authorList>
    </citation>
    <scope>NUCLEOTIDE SEQUENCE [LARGE SCALE GENOMIC DNA]</scope>
    <source>
        <strain evidence="11 12">VG341</strain>
    </source>
</reference>
<evidence type="ECO:0000313" key="12">
    <source>
        <dbReference type="Proteomes" id="UP000290624"/>
    </source>
</evidence>
<dbReference type="Proteomes" id="UP000290624">
    <property type="component" value="Unassembled WGS sequence"/>
</dbReference>